<feature type="active site" evidence="8">
    <location>
        <position position="259"/>
    </location>
</feature>
<dbReference type="PRINTS" id="PR00481">
    <property type="entry name" value="LAMNOPPTDASE"/>
</dbReference>
<dbReference type="RefSeq" id="WP_110233208.1">
    <property type="nucleotide sequence ID" value="NZ_CP023994.1"/>
</dbReference>
<proteinExistence type="inferred from homology"/>
<comment type="catalytic activity">
    <reaction evidence="2 8">
        <text>Release of an N-terminal amino acid, preferentially leucine, but not glutamic or aspartic acids.</text>
        <dbReference type="EC" id="3.4.11.10"/>
    </reaction>
</comment>
<dbReference type="Gene3D" id="3.40.220.10">
    <property type="entry name" value="Leucine Aminopeptidase, subunit E, domain 1"/>
    <property type="match status" value="1"/>
</dbReference>
<dbReference type="PROSITE" id="PS00631">
    <property type="entry name" value="CYTOSOL_AP"/>
    <property type="match status" value="1"/>
</dbReference>
<dbReference type="AlphaFoldDB" id="A0A2Z3RZH6"/>
<dbReference type="GO" id="GO:0030145">
    <property type="term" value="F:manganese ion binding"/>
    <property type="evidence" value="ECO:0007669"/>
    <property type="project" value="UniProtKB-UniRule"/>
</dbReference>
<evidence type="ECO:0000256" key="5">
    <source>
        <dbReference type="ARBA" id="ARBA00022670"/>
    </source>
</evidence>
<dbReference type="Pfam" id="PF00883">
    <property type="entry name" value="Peptidase_M17"/>
    <property type="match status" value="1"/>
</dbReference>
<dbReference type="SUPFAM" id="SSF53187">
    <property type="entry name" value="Zn-dependent exopeptidases"/>
    <property type="match status" value="1"/>
</dbReference>
<feature type="binding site" evidence="8">
    <location>
        <position position="252"/>
    </location>
    <ligand>
        <name>Mn(2+)</name>
        <dbReference type="ChEBI" id="CHEBI:29035"/>
        <label>1</label>
    </ligand>
</feature>
<comment type="subcellular location">
    <subcellularLocation>
        <location evidence="8">Cytoplasm</location>
    </subcellularLocation>
</comment>
<dbReference type="EMBL" id="CP023994">
    <property type="protein sequence ID" value="AWR21356.1"/>
    <property type="molecule type" value="Genomic_DNA"/>
</dbReference>
<feature type="binding site" evidence="8">
    <location>
        <position position="270"/>
    </location>
    <ligand>
        <name>Mn(2+)</name>
        <dbReference type="ChEBI" id="CHEBI:29035"/>
        <label>2</label>
    </ligand>
</feature>
<evidence type="ECO:0000256" key="3">
    <source>
        <dbReference type="ARBA" id="ARBA00009528"/>
    </source>
</evidence>
<dbReference type="EC" id="3.4.11.1" evidence="8"/>
<feature type="binding site" evidence="8">
    <location>
        <position position="329"/>
    </location>
    <ligand>
        <name>Mn(2+)</name>
        <dbReference type="ChEBI" id="CHEBI:29035"/>
        <label>1</label>
    </ligand>
</feature>
<comment type="function">
    <text evidence="7 8">Presumably involved in the processing and regular turnover of intracellular proteins. Catalyzes the removal of unsubstituted N-terminal amino acids from various peptides.</text>
</comment>
<accession>A0A2Z3RZH6</accession>
<dbReference type="GO" id="GO:0005737">
    <property type="term" value="C:cytoplasm"/>
    <property type="evidence" value="ECO:0007669"/>
    <property type="project" value="UniProtKB-SubCell"/>
</dbReference>
<evidence type="ECO:0000256" key="1">
    <source>
        <dbReference type="ARBA" id="ARBA00000135"/>
    </source>
</evidence>
<feature type="domain" description="Cytosol aminopeptidase" evidence="9">
    <location>
        <begin position="327"/>
        <end position="334"/>
    </location>
</feature>
<gene>
    <name evidence="8" type="primary">pepA</name>
    <name evidence="10" type="ORF">AURMO_00748</name>
</gene>
<keyword evidence="11" id="KW-1185">Reference proteome</keyword>
<dbReference type="Gene3D" id="3.40.630.10">
    <property type="entry name" value="Zn peptidases"/>
    <property type="match status" value="1"/>
</dbReference>
<evidence type="ECO:0000256" key="8">
    <source>
        <dbReference type="HAMAP-Rule" id="MF_00181"/>
    </source>
</evidence>
<feature type="active site" evidence="8">
    <location>
        <position position="333"/>
    </location>
</feature>
<comment type="catalytic activity">
    <reaction evidence="1 8">
        <text>Release of an N-terminal amino acid, Xaa-|-Yaa-, in which Xaa is preferably Leu, but may be other amino acids including Pro although not Arg or Lys, and Yaa may be Pro. Amino acid amides and methyl esters are also readily hydrolyzed, but rates on arylamides are exceedingly low.</text>
        <dbReference type="EC" id="3.4.11.1"/>
    </reaction>
</comment>
<feature type="binding site" evidence="8">
    <location>
        <position position="252"/>
    </location>
    <ligand>
        <name>Mn(2+)</name>
        <dbReference type="ChEBI" id="CHEBI:29035"/>
        <label>2</label>
    </ligand>
</feature>
<dbReference type="SUPFAM" id="SSF52949">
    <property type="entry name" value="Macro domain-like"/>
    <property type="match status" value="1"/>
</dbReference>
<dbReference type="CDD" id="cd00433">
    <property type="entry name" value="Peptidase_M17"/>
    <property type="match status" value="1"/>
</dbReference>
<dbReference type="InterPro" id="IPR023042">
    <property type="entry name" value="Peptidase_M17_leu_NH2_pept"/>
</dbReference>
<dbReference type="HAMAP" id="MF_00181">
    <property type="entry name" value="Cytosol_peptidase_M17"/>
    <property type="match status" value="1"/>
</dbReference>
<dbReference type="Proteomes" id="UP000246894">
    <property type="component" value="Chromosome"/>
</dbReference>
<feature type="binding site" evidence="8">
    <location>
        <position position="331"/>
    </location>
    <ligand>
        <name>Mn(2+)</name>
        <dbReference type="ChEBI" id="CHEBI:29035"/>
        <label>1</label>
    </ligand>
</feature>
<sequence length="491" mass="50907">MSIPKLSLVPRPSAKALIVVGAVSGKKGVRIESSRDTSKLAKLAEALEITGALDSFTTVVDPAHPTTIIAVVGLGSEPLTPNSYRYAGAVAARKLAGTETIAFDLALTDSASVEALAEGAALGTYTYNEYKSTPEKKNPVSAVEIVADNKISAELSKSTISAQALSLVKNLVNTPPNDLYPASFVEHTLTTIKGLPIKSTVWDEKALVKDGFGGIVGVGKGSSRPPRLVKLVYAPKKAKKHIAIVGKGITFDTGGLSLKSGAGMIGMKYDMTGAASTLAIITAAAELKLNVNITAWLCLAENMPSSTATRPNDVLTIHGGKTVEVLNTDAEGRLVLADGLVAASKEHPDLIIDIATLTGAATTALGTRYTGVMGDTESISHLVELGKSAGESFWHMPLPEELRAYLNSDVADIANVKPGNTAAGMLVGATFLKDFVGKSSDKPDAPLIPWMHLDIANTANNAGGAYGYTSAGPTGVAVRTLINLAESYATA</sequence>
<keyword evidence="8" id="KW-0963">Cytoplasm</keyword>
<evidence type="ECO:0000256" key="2">
    <source>
        <dbReference type="ARBA" id="ARBA00000967"/>
    </source>
</evidence>
<evidence type="ECO:0000313" key="11">
    <source>
        <dbReference type="Proteomes" id="UP000246894"/>
    </source>
</evidence>
<organism evidence="10 11">
    <name type="scientific">Aurantimicrobium photophilum</name>
    <dbReference type="NCBI Taxonomy" id="1987356"/>
    <lineage>
        <taxon>Bacteria</taxon>
        <taxon>Bacillati</taxon>
        <taxon>Actinomycetota</taxon>
        <taxon>Actinomycetes</taxon>
        <taxon>Micrococcales</taxon>
        <taxon>Microbacteriaceae</taxon>
        <taxon>Aurantimicrobium</taxon>
    </lineage>
</organism>
<comment type="similarity">
    <text evidence="3 8">Belongs to the peptidase M17 family.</text>
</comment>
<feature type="binding site" evidence="8">
    <location>
        <position position="331"/>
    </location>
    <ligand>
        <name>Mn(2+)</name>
        <dbReference type="ChEBI" id="CHEBI:29035"/>
        <label>2</label>
    </ligand>
</feature>
<dbReference type="GO" id="GO:0006508">
    <property type="term" value="P:proteolysis"/>
    <property type="evidence" value="ECO:0007669"/>
    <property type="project" value="UniProtKB-KW"/>
</dbReference>
<dbReference type="InterPro" id="IPR008283">
    <property type="entry name" value="Peptidase_M17_N"/>
</dbReference>
<dbReference type="PANTHER" id="PTHR11963">
    <property type="entry name" value="LEUCINE AMINOPEPTIDASE-RELATED"/>
    <property type="match status" value="1"/>
</dbReference>
<dbReference type="EC" id="3.4.11.10" evidence="8"/>
<dbReference type="Pfam" id="PF02789">
    <property type="entry name" value="Peptidase_M17_N"/>
    <property type="match status" value="1"/>
</dbReference>
<dbReference type="PANTHER" id="PTHR11963:SF23">
    <property type="entry name" value="CYTOSOL AMINOPEPTIDASE"/>
    <property type="match status" value="1"/>
</dbReference>
<dbReference type="OrthoDB" id="9809354at2"/>
<feature type="binding site" evidence="8">
    <location>
        <position position="247"/>
    </location>
    <ligand>
        <name>Mn(2+)</name>
        <dbReference type="ChEBI" id="CHEBI:29035"/>
        <label>2</label>
    </ligand>
</feature>
<dbReference type="InterPro" id="IPR000819">
    <property type="entry name" value="Peptidase_M17_C"/>
</dbReference>
<dbReference type="InterPro" id="IPR011356">
    <property type="entry name" value="Leucine_aapep/pepB"/>
</dbReference>
<dbReference type="InterPro" id="IPR043472">
    <property type="entry name" value="Macro_dom-like"/>
</dbReference>
<comment type="cofactor">
    <cofactor evidence="8">
        <name>Mn(2+)</name>
        <dbReference type="ChEBI" id="CHEBI:29035"/>
    </cofactor>
    <text evidence="8">Binds 2 manganese ions per subunit.</text>
</comment>
<evidence type="ECO:0000256" key="4">
    <source>
        <dbReference type="ARBA" id="ARBA00022438"/>
    </source>
</evidence>
<evidence type="ECO:0000256" key="6">
    <source>
        <dbReference type="ARBA" id="ARBA00022801"/>
    </source>
</evidence>
<dbReference type="NCBIfam" id="NF002073">
    <property type="entry name" value="PRK00913.1-2"/>
    <property type="match status" value="1"/>
</dbReference>
<keyword evidence="8" id="KW-0464">Manganese</keyword>
<evidence type="ECO:0000313" key="10">
    <source>
        <dbReference type="EMBL" id="AWR21356.1"/>
    </source>
</evidence>
<keyword evidence="8" id="KW-0479">Metal-binding</keyword>
<evidence type="ECO:0000259" key="9">
    <source>
        <dbReference type="PROSITE" id="PS00631"/>
    </source>
</evidence>
<dbReference type="GO" id="GO:0070006">
    <property type="term" value="F:metalloaminopeptidase activity"/>
    <property type="evidence" value="ECO:0007669"/>
    <property type="project" value="InterPro"/>
</dbReference>
<keyword evidence="5 8" id="KW-0645">Protease</keyword>
<protein>
    <recommendedName>
        <fullName evidence="8">Probable cytosol aminopeptidase</fullName>
        <ecNumber evidence="8">3.4.11.1</ecNumber>
    </recommendedName>
    <alternativeName>
        <fullName evidence="8">Leucine aminopeptidase</fullName>
        <shortName evidence="8">LAP</shortName>
        <ecNumber evidence="8">3.4.11.10</ecNumber>
    </alternativeName>
    <alternativeName>
        <fullName evidence="8">Leucyl aminopeptidase</fullName>
    </alternativeName>
</protein>
<name>A0A2Z3RZH6_9MICO</name>
<dbReference type="KEGG" id="aum:AURMO_00748"/>
<keyword evidence="6 8" id="KW-0378">Hydrolase</keyword>
<evidence type="ECO:0000256" key="7">
    <source>
        <dbReference type="ARBA" id="ARBA00049972"/>
    </source>
</evidence>
<keyword evidence="4 8" id="KW-0031">Aminopeptidase</keyword>
<reference evidence="10 11" key="1">
    <citation type="submission" date="2017-10" db="EMBL/GenBank/DDBJ databases">
        <title>Genome of an Actinobacterium that displays light-enhanced growth.</title>
        <authorList>
            <person name="Maresca J.A."/>
            <person name="Hempel P."/>
            <person name="Shevchenko O."/>
            <person name="Miller K.J."/>
            <person name="Hahn M.W."/>
        </authorList>
    </citation>
    <scope>NUCLEOTIDE SEQUENCE [LARGE SCALE GENOMIC DNA]</scope>
    <source>
        <strain evidence="10 11">MWH-Mo1</strain>
    </source>
</reference>